<gene>
    <name evidence="1" type="ORF">ACI1P1_08325</name>
</gene>
<dbReference type="Proteomes" id="UP001631969">
    <property type="component" value="Unassembled WGS sequence"/>
</dbReference>
<organism evidence="1 2">
    <name type="scientific">Paenibacillus mesotrionivorans</name>
    <dbReference type="NCBI Taxonomy" id="3160968"/>
    <lineage>
        <taxon>Bacteria</taxon>
        <taxon>Bacillati</taxon>
        <taxon>Bacillota</taxon>
        <taxon>Bacilli</taxon>
        <taxon>Bacillales</taxon>
        <taxon>Paenibacillaceae</taxon>
        <taxon>Paenibacillus</taxon>
    </lineage>
</organism>
<accession>A0ACC7NUB5</accession>
<proteinExistence type="predicted"/>
<name>A0ACC7NUB5_9BACL</name>
<evidence type="ECO:0000313" key="1">
    <source>
        <dbReference type="EMBL" id="MFM9328288.1"/>
    </source>
</evidence>
<dbReference type="EMBL" id="JBJURJ010000004">
    <property type="protein sequence ID" value="MFM9328288.1"/>
    <property type="molecule type" value="Genomic_DNA"/>
</dbReference>
<reference evidence="1" key="1">
    <citation type="submission" date="2024-12" db="EMBL/GenBank/DDBJ databases">
        <authorList>
            <person name="Wu N."/>
        </authorList>
    </citation>
    <scope>NUCLEOTIDE SEQUENCE</scope>
    <source>
        <strain evidence="1">P15</strain>
    </source>
</reference>
<protein>
    <submittedName>
        <fullName evidence="1">AbrB family transcriptional regulator</fullName>
    </submittedName>
</protein>
<keyword evidence="2" id="KW-1185">Reference proteome</keyword>
<sequence length="362" mass="38244">MGLQTGKTLILALAGGTIFQLLHIPLAWLLGPMTILLVWREVFKKKAEWHRGFRNAGLCVLGYMMGITFNAEVAGQIAVQLPSMAAATLLTVAFGLVAGWVTVKRTGISMASGLLGSIPGGLSQMAVLCDEVEDADMTVVTFMQTIRVMAVVFIVPFLAFHGLSSGGTEAGSAVTAVASAVSSVSWMSSNTLWFVLAVAIMLVLGPKLHLPTPYMLGPMLGAALLSVAGLEAPSLPHWSVLTAQVLVGAHMGVTTSLSSLDNWKKLLPYALFGAIGIVLFSLGTGYLLTLWHPMSLLTAFLGSAPGGMTEMGVTGAALGADLSIIVAYQMFRLLFILFIAPYIVKGLLRLYRGRTDSPVKGF</sequence>
<comment type="caution">
    <text evidence="1">The sequence shown here is derived from an EMBL/GenBank/DDBJ whole genome shotgun (WGS) entry which is preliminary data.</text>
</comment>
<evidence type="ECO:0000313" key="2">
    <source>
        <dbReference type="Proteomes" id="UP001631969"/>
    </source>
</evidence>